<gene>
    <name evidence="1" type="ORF">J5Y10_07420</name>
</gene>
<name>A0A940MZM7_9PROT</name>
<accession>A0A940MZM7</accession>
<comment type="caution">
    <text evidence="1">The sequence shown here is derived from an EMBL/GenBank/DDBJ whole genome shotgun (WGS) entry which is preliminary data.</text>
</comment>
<proteinExistence type="predicted"/>
<dbReference type="RefSeq" id="WP_209372313.1">
    <property type="nucleotide sequence ID" value="NZ_JAGIZA010000004.1"/>
</dbReference>
<dbReference type="Proteomes" id="UP000677537">
    <property type="component" value="Unassembled WGS sequence"/>
</dbReference>
<reference evidence="1" key="1">
    <citation type="submission" date="2021-03" db="EMBL/GenBank/DDBJ databases">
        <authorList>
            <person name="So Y."/>
        </authorList>
    </citation>
    <scope>NUCLEOTIDE SEQUENCE</scope>
    <source>
        <strain evidence="1">SG15</strain>
    </source>
</reference>
<keyword evidence="2" id="KW-1185">Reference proteome</keyword>
<sequence length="193" mass="21518">MLNATLSRADFYKLRKSDQGGFAKWRIETLPAGMQLFKLTKGDAPDGKWGVSPWWSAVKPFKEDDEGAIGRYLQAKLNGISMSAMVRYMSAVRIDWNDLDNYVQVELLTPAKAFWGTFAPQLKWSPESYNLGDIRARKATEQQVSGNAILPDVLGVLEAWQLFVPNLKDEHIKRSSVIPAHDMAALGLAFGTA</sequence>
<protein>
    <submittedName>
        <fullName evidence="1">Uncharacterized protein</fullName>
    </submittedName>
</protein>
<dbReference type="AlphaFoldDB" id="A0A940MZM7"/>
<evidence type="ECO:0000313" key="2">
    <source>
        <dbReference type="Proteomes" id="UP000677537"/>
    </source>
</evidence>
<organism evidence="1 2">
    <name type="scientific">Roseomonas indoligenes</name>
    <dbReference type="NCBI Taxonomy" id="2820811"/>
    <lineage>
        <taxon>Bacteria</taxon>
        <taxon>Pseudomonadati</taxon>
        <taxon>Pseudomonadota</taxon>
        <taxon>Alphaproteobacteria</taxon>
        <taxon>Acetobacterales</taxon>
        <taxon>Roseomonadaceae</taxon>
        <taxon>Roseomonas</taxon>
    </lineage>
</organism>
<evidence type="ECO:0000313" key="1">
    <source>
        <dbReference type="EMBL" id="MBP0492605.1"/>
    </source>
</evidence>
<dbReference type="EMBL" id="JAGIZA010000004">
    <property type="protein sequence ID" value="MBP0492605.1"/>
    <property type="molecule type" value="Genomic_DNA"/>
</dbReference>